<keyword evidence="5 10" id="KW-1015">Disulfide bond</keyword>
<evidence type="ECO:0000256" key="6">
    <source>
        <dbReference type="ARBA" id="ARBA00023284"/>
    </source>
</evidence>
<dbReference type="PANTHER" id="PTHR45663:SF11">
    <property type="entry name" value="GEO12009P1"/>
    <property type="match status" value="1"/>
</dbReference>
<sequence>MVKEFDTAAFRAAMQEKKALVVDFWATWCGPCRMLAPVMEELSGEYEGKADFVKIDVDENPDLAREYSIMSIPCVMVFKDGALAGKNVGFVPKAAMKEFIDKNL</sequence>
<dbReference type="PIRSF" id="PIRSF000077">
    <property type="entry name" value="Thioredoxin"/>
    <property type="match status" value="1"/>
</dbReference>
<evidence type="ECO:0000256" key="1">
    <source>
        <dbReference type="ARBA" id="ARBA00008987"/>
    </source>
</evidence>
<keyword evidence="4" id="KW-0249">Electron transport</keyword>
<dbReference type="Pfam" id="PF00085">
    <property type="entry name" value="Thioredoxin"/>
    <property type="match status" value="1"/>
</dbReference>
<dbReference type="InterPro" id="IPR036249">
    <property type="entry name" value="Thioredoxin-like_sf"/>
</dbReference>
<dbReference type="PRINTS" id="PR00421">
    <property type="entry name" value="THIOREDOXIN"/>
</dbReference>
<dbReference type="GO" id="GO:0015035">
    <property type="term" value="F:protein-disulfide reductase activity"/>
    <property type="evidence" value="ECO:0007669"/>
    <property type="project" value="UniProtKB-UniRule"/>
</dbReference>
<dbReference type="FunFam" id="3.40.30.10:FF:000001">
    <property type="entry name" value="Thioredoxin"/>
    <property type="match status" value="1"/>
</dbReference>
<dbReference type="PROSITE" id="PS00194">
    <property type="entry name" value="THIOREDOXIN_1"/>
    <property type="match status" value="1"/>
</dbReference>
<name>A0A9D2CEV2_9FIRM</name>
<feature type="disulfide bond" description="Redox-active" evidence="10">
    <location>
        <begin position="29"/>
        <end position="32"/>
    </location>
</feature>
<keyword evidence="3" id="KW-0813">Transport</keyword>
<feature type="site" description="Deprotonates C-terminal active site Cys" evidence="9">
    <location>
        <position position="23"/>
    </location>
</feature>
<evidence type="ECO:0000256" key="4">
    <source>
        <dbReference type="ARBA" id="ARBA00022982"/>
    </source>
</evidence>
<accession>A0A9D2CEV2</accession>
<evidence type="ECO:0000313" key="13">
    <source>
        <dbReference type="Proteomes" id="UP000824135"/>
    </source>
</evidence>
<comment type="caution">
    <text evidence="12">The sequence shown here is derived from an EMBL/GenBank/DDBJ whole genome shotgun (WGS) entry which is preliminary data.</text>
</comment>
<dbReference type="NCBIfam" id="TIGR01068">
    <property type="entry name" value="thioredoxin"/>
    <property type="match status" value="1"/>
</dbReference>
<dbReference type="SUPFAM" id="SSF52833">
    <property type="entry name" value="Thioredoxin-like"/>
    <property type="match status" value="1"/>
</dbReference>
<proteinExistence type="inferred from homology"/>
<comment type="similarity">
    <text evidence="1 8">Belongs to the thioredoxin family.</text>
</comment>
<evidence type="ECO:0000256" key="8">
    <source>
        <dbReference type="PIRNR" id="PIRNR000077"/>
    </source>
</evidence>
<dbReference type="InterPro" id="IPR013766">
    <property type="entry name" value="Thioredoxin_domain"/>
</dbReference>
<dbReference type="EMBL" id="DXCO01000030">
    <property type="protein sequence ID" value="HIY78193.1"/>
    <property type="molecule type" value="Genomic_DNA"/>
</dbReference>
<evidence type="ECO:0000256" key="3">
    <source>
        <dbReference type="ARBA" id="ARBA00022448"/>
    </source>
</evidence>
<feature type="active site" description="Nucleophile" evidence="9">
    <location>
        <position position="32"/>
    </location>
</feature>
<feature type="domain" description="Thioredoxin" evidence="11">
    <location>
        <begin position="1"/>
        <end position="104"/>
    </location>
</feature>
<dbReference type="PROSITE" id="PS51352">
    <property type="entry name" value="THIOREDOXIN_2"/>
    <property type="match status" value="1"/>
</dbReference>
<dbReference type="Gene3D" id="3.40.30.10">
    <property type="entry name" value="Glutaredoxin"/>
    <property type="match status" value="1"/>
</dbReference>
<dbReference type="PANTHER" id="PTHR45663">
    <property type="entry name" value="GEO12009P1"/>
    <property type="match status" value="1"/>
</dbReference>
<dbReference type="Proteomes" id="UP000824135">
    <property type="component" value="Unassembled WGS sequence"/>
</dbReference>
<evidence type="ECO:0000256" key="7">
    <source>
        <dbReference type="NCBIfam" id="TIGR01068"/>
    </source>
</evidence>
<evidence type="ECO:0000256" key="5">
    <source>
        <dbReference type="ARBA" id="ARBA00023157"/>
    </source>
</evidence>
<dbReference type="AlphaFoldDB" id="A0A9D2CEV2"/>
<evidence type="ECO:0000256" key="9">
    <source>
        <dbReference type="PIRSR" id="PIRSR000077-1"/>
    </source>
</evidence>
<evidence type="ECO:0000256" key="2">
    <source>
        <dbReference type="ARBA" id="ARBA00020570"/>
    </source>
</evidence>
<dbReference type="InterPro" id="IPR017937">
    <property type="entry name" value="Thioredoxin_CS"/>
</dbReference>
<dbReference type="InterPro" id="IPR005746">
    <property type="entry name" value="Thioredoxin"/>
</dbReference>
<protein>
    <recommendedName>
        <fullName evidence="2 7">Thioredoxin</fullName>
    </recommendedName>
</protein>
<feature type="active site" description="Nucleophile" evidence="9">
    <location>
        <position position="29"/>
    </location>
</feature>
<reference evidence="12" key="1">
    <citation type="journal article" date="2021" name="PeerJ">
        <title>Extensive microbial diversity within the chicken gut microbiome revealed by metagenomics and culture.</title>
        <authorList>
            <person name="Gilroy R."/>
            <person name="Ravi A."/>
            <person name="Getino M."/>
            <person name="Pursley I."/>
            <person name="Horton D.L."/>
            <person name="Alikhan N.F."/>
            <person name="Baker D."/>
            <person name="Gharbi K."/>
            <person name="Hall N."/>
            <person name="Watson M."/>
            <person name="Adriaenssens E.M."/>
            <person name="Foster-Nyarko E."/>
            <person name="Jarju S."/>
            <person name="Secka A."/>
            <person name="Antonio M."/>
            <person name="Oren A."/>
            <person name="Chaudhuri R.R."/>
            <person name="La Ragione R."/>
            <person name="Hildebrand F."/>
            <person name="Pallen M.J."/>
        </authorList>
    </citation>
    <scope>NUCLEOTIDE SEQUENCE</scope>
    <source>
        <strain evidence="12">CHK199-9574</strain>
    </source>
</reference>
<dbReference type="GO" id="GO:0005737">
    <property type="term" value="C:cytoplasm"/>
    <property type="evidence" value="ECO:0007669"/>
    <property type="project" value="TreeGrafter"/>
</dbReference>
<feature type="site" description="Contributes to redox potential value" evidence="9">
    <location>
        <position position="30"/>
    </location>
</feature>
<dbReference type="CDD" id="cd02947">
    <property type="entry name" value="TRX_family"/>
    <property type="match status" value="1"/>
</dbReference>
<evidence type="ECO:0000259" key="11">
    <source>
        <dbReference type="PROSITE" id="PS51352"/>
    </source>
</evidence>
<keyword evidence="6 10" id="KW-0676">Redox-active center</keyword>
<evidence type="ECO:0000313" key="12">
    <source>
        <dbReference type="EMBL" id="HIY78193.1"/>
    </source>
</evidence>
<feature type="site" description="Contributes to redox potential value" evidence="9">
    <location>
        <position position="31"/>
    </location>
</feature>
<reference evidence="12" key="2">
    <citation type="submission" date="2021-04" db="EMBL/GenBank/DDBJ databases">
        <authorList>
            <person name="Gilroy R."/>
        </authorList>
    </citation>
    <scope>NUCLEOTIDE SEQUENCE</scope>
    <source>
        <strain evidence="12">CHK199-9574</strain>
    </source>
</reference>
<gene>
    <name evidence="12" type="primary">trxA</name>
    <name evidence="12" type="ORF">H9728_04035</name>
</gene>
<evidence type="ECO:0000256" key="10">
    <source>
        <dbReference type="PIRSR" id="PIRSR000077-4"/>
    </source>
</evidence>
<organism evidence="12 13">
    <name type="scientific">Candidatus Borkfalkia excrementavium</name>
    <dbReference type="NCBI Taxonomy" id="2838505"/>
    <lineage>
        <taxon>Bacteria</taxon>
        <taxon>Bacillati</taxon>
        <taxon>Bacillota</taxon>
        <taxon>Clostridia</taxon>
        <taxon>Christensenellales</taxon>
        <taxon>Christensenellaceae</taxon>
        <taxon>Candidatus Borkfalkia</taxon>
    </lineage>
</organism>